<name>A0A1I4A5N4_9HYPH</name>
<proteinExistence type="predicted"/>
<dbReference type="InterPro" id="IPR041705">
    <property type="entry name" value="PIN_Sll0205"/>
</dbReference>
<dbReference type="EMBL" id="FOSL01000007">
    <property type="protein sequence ID" value="SFK51655.1"/>
    <property type="molecule type" value="Genomic_DNA"/>
</dbReference>
<feature type="domain" description="PIN" evidence="1">
    <location>
        <begin position="8"/>
        <end position="123"/>
    </location>
</feature>
<dbReference type="PANTHER" id="PTHR36173">
    <property type="entry name" value="RIBONUCLEASE VAPC16-RELATED"/>
    <property type="match status" value="1"/>
</dbReference>
<dbReference type="AlphaFoldDB" id="A0A1I4A5N4"/>
<dbReference type="Pfam" id="PF01850">
    <property type="entry name" value="PIN"/>
    <property type="match status" value="1"/>
</dbReference>
<sequence>MTERPNLLLDTCALLFVANGTKIEDQAETEISEAAYDGRLYVSPMSAWEIGVGVAKNRLKLPLDPLEFFNRFLKLMTAQLSAVSPEILVGSSNLPGAIHGDPMDRILISSARHLDMVLVTRDGPILDYGADGHLRTLAC</sequence>
<dbReference type="InterPro" id="IPR002716">
    <property type="entry name" value="PIN_dom"/>
</dbReference>
<evidence type="ECO:0000313" key="2">
    <source>
        <dbReference type="EMBL" id="SFK51655.1"/>
    </source>
</evidence>
<protein>
    <submittedName>
        <fullName evidence="2">PIN domain nuclease, a component of toxin-antitoxin system (PIN domain)</fullName>
    </submittedName>
</protein>
<dbReference type="InterPro" id="IPR029060">
    <property type="entry name" value="PIN-like_dom_sf"/>
</dbReference>
<reference evidence="2 3" key="1">
    <citation type="submission" date="2016-10" db="EMBL/GenBank/DDBJ databases">
        <authorList>
            <person name="Varghese N."/>
            <person name="Submissions S."/>
        </authorList>
    </citation>
    <scope>NUCLEOTIDE SEQUENCE [LARGE SCALE GENOMIC DNA]</scope>
    <source>
        <strain evidence="2 3">DSM 21822</strain>
    </source>
</reference>
<dbReference type="OrthoDB" id="9798990at2"/>
<gene>
    <name evidence="2" type="ORF">SAMN04488498_107163</name>
</gene>
<evidence type="ECO:0000313" key="3">
    <source>
        <dbReference type="Proteomes" id="UP000323300"/>
    </source>
</evidence>
<keyword evidence="3" id="KW-1185">Reference proteome</keyword>
<dbReference type="RefSeq" id="WP_149760762.1">
    <property type="nucleotide sequence ID" value="NZ_BSPE01000070.1"/>
</dbReference>
<organism evidence="2 3">
    <name type="scientific">Neomesorhizobium albiziae</name>
    <dbReference type="NCBI Taxonomy" id="335020"/>
    <lineage>
        <taxon>Bacteria</taxon>
        <taxon>Pseudomonadati</taxon>
        <taxon>Pseudomonadota</taxon>
        <taxon>Alphaproteobacteria</taxon>
        <taxon>Hyphomicrobiales</taxon>
        <taxon>Phyllobacteriaceae</taxon>
        <taxon>Neomesorhizobium</taxon>
    </lineage>
</organism>
<dbReference type="Gene3D" id="3.40.50.1010">
    <property type="entry name" value="5'-nuclease"/>
    <property type="match status" value="1"/>
</dbReference>
<dbReference type="CDD" id="cd09872">
    <property type="entry name" value="PIN_Sll0205-like"/>
    <property type="match status" value="1"/>
</dbReference>
<accession>A0A1I4A5N4</accession>
<dbReference type="Proteomes" id="UP000323300">
    <property type="component" value="Unassembled WGS sequence"/>
</dbReference>
<evidence type="ECO:0000259" key="1">
    <source>
        <dbReference type="Pfam" id="PF01850"/>
    </source>
</evidence>
<dbReference type="InterPro" id="IPR052919">
    <property type="entry name" value="TA_system_RNase"/>
</dbReference>
<dbReference type="SUPFAM" id="SSF88723">
    <property type="entry name" value="PIN domain-like"/>
    <property type="match status" value="1"/>
</dbReference>
<dbReference type="PANTHER" id="PTHR36173:SF1">
    <property type="entry name" value="RIBONUCLEASE VAPC22"/>
    <property type="match status" value="1"/>
</dbReference>